<evidence type="ECO:0000256" key="1">
    <source>
        <dbReference type="SAM" id="MobiDB-lite"/>
    </source>
</evidence>
<protein>
    <submittedName>
        <fullName evidence="2">Cation/H(+) antiporter 15-like</fullName>
    </submittedName>
</protein>
<dbReference type="AlphaFoldDB" id="A0A5D3DEZ8"/>
<dbReference type="Proteomes" id="UP000321947">
    <property type="component" value="Unassembled WGS sequence"/>
</dbReference>
<evidence type="ECO:0000313" key="3">
    <source>
        <dbReference type="Proteomes" id="UP000321947"/>
    </source>
</evidence>
<sequence>MERKGKLPAQLDQANVSAITLHSGRTLNEHDNISLSKDEPKSVNGDSNANEEKKASAFKERIKKTMRIFLNSSRRNRDEEKATVSGYVFALLKNPLPEKCRDPVDVSTQRLDINVMLVGLAQIFENLSSTPKLNGLNFKIWKESLEILLGCMDLNLALRIDKPASTKEQPNTTNIEK</sequence>
<comment type="caution">
    <text evidence="2">The sequence shown here is derived from an EMBL/GenBank/DDBJ whole genome shotgun (WGS) entry which is preliminary data.</text>
</comment>
<evidence type="ECO:0000313" key="2">
    <source>
        <dbReference type="EMBL" id="TYK22162.1"/>
    </source>
</evidence>
<accession>A0A5D3DEZ8</accession>
<reference evidence="2 3" key="1">
    <citation type="submission" date="2019-08" db="EMBL/GenBank/DDBJ databases">
        <title>Draft genome sequences of two oriental melons (Cucumis melo L. var makuwa).</title>
        <authorList>
            <person name="Kwon S.-Y."/>
        </authorList>
    </citation>
    <scope>NUCLEOTIDE SEQUENCE [LARGE SCALE GENOMIC DNA]</scope>
    <source>
        <strain evidence="3">cv. Chang Bougi</strain>
        <tissue evidence="2">Leaf</tissue>
    </source>
</reference>
<feature type="compositionally biased region" description="Basic and acidic residues" evidence="1">
    <location>
        <begin position="29"/>
        <end position="41"/>
    </location>
</feature>
<name>A0A5D3DEZ8_CUCMM</name>
<proteinExistence type="predicted"/>
<gene>
    <name evidence="2" type="ORF">E5676_scaffold333G00180</name>
</gene>
<feature type="region of interest" description="Disordered" evidence="1">
    <location>
        <begin position="29"/>
        <end position="56"/>
    </location>
</feature>
<dbReference type="EMBL" id="SSTD01005204">
    <property type="protein sequence ID" value="TYK22162.1"/>
    <property type="molecule type" value="Genomic_DNA"/>
</dbReference>
<organism evidence="2 3">
    <name type="scientific">Cucumis melo var. makuwa</name>
    <name type="common">Oriental melon</name>
    <dbReference type="NCBI Taxonomy" id="1194695"/>
    <lineage>
        <taxon>Eukaryota</taxon>
        <taxon>Viridiplantae</taxon>
        <taxon>Streptophyta</taxon>
        <taxon>Embryophyta</taxon>
        <taxon>Tracheophyta</taxon>
        <taxon>Spermatophyta</taxon>
        <taxon>Magnoliopsida</taxon>
        <taxon>eudicotyledons</taxon>
        <taxon>Gunneridae</taxon>
        <taxon>Pentapetalae</taxon>
        <taxon>rosids</taxon>
        <taxon>fabids</taxon>
        <taxon>Cucurbitales</taxon>
        <taxon>Cucurbitaceae</taxon>
        <taxon>Benincaseae</taxon>
        <taxon>Cucumis</taxon>
    </lineage>
</organism>